<protein>
    <submittedName>
        <fullName evidence="2 4">Uncharacterized protein</fullName>
    </submittedName>
</protein>
<reference evidence="4" key="1">
    <citation type="submission" date="2017-02" db="UniProtKB">
        <authorList>
            <consortium name="WormBaseParasite"/>
        </authorList>
    </citation>
    <scope>IDENTIFICATION</scope>
</reference>
<dbReference type="EMBL" id="UZAE01009213">
    <property type="protein sequence ID" value="VDO02802.1"/>
    <property type="molecule type" value="Genomic_DNA"/>
</dbReference>
<reference evidence="2 3" key="2">
    <citation type="submission" date="2018-11" db="EMBL/GenBank/DDBJ databases">
        <authorList>
            <consortium name="Pathogen Informatics"/>
        </authorList>
    </citation>
    <scope>NUCLEOTIDE SEQUENCE [LARGE SCALE GENOMIC DNA]</scope>
</reference>
<keyword evidence="3" id="KW-1185">Reference proteome</keyword>
<feature type="region of interest" description="Disordered" evidence="1">
    <location>
        <begin position="1"/>
        <end position="62"/>
    </location>
</feature>
<evidence type="ECO:0000313" key="4">
    <source>
        <dbReference type="WBParaSite" id="HNAJ_0000694601-mRNA-1"/>
    </source>
</evidence>
<gene>
    <name evidence="2" type="ORF">HNAJ_LOCUS6942</name>
</gene>
<evidence type="ECO:0000313" key="2">
    <source>
        <dbReference type="EMBL" id="VDO02802.1"/>
    </source>
</evidence>
<dbReference type="AlphaFoldDB" id="A0A0R3TIQ5"/>
<evidence type="ECO:0000313" key="3">
    <source>
        <dbReference type="Proteomes" id="UP000278807"/>
    </source>
</evidence>
<feature type="compositionally biased region" description="Basic and acidic residues" evidence="1">
    <location>
        <begin position="7"/>
        <end position="32"/>
    </location>
</feature>
<name>A0A0R3TIQ5_RODNA</name>
<accession>A0A0R3TIQ5</accession>
<evidence type="ECO:0000256" key="1">
    <source>
        <dbReference type="SAM" id="MobiDB-lite"/>
    </source>
</evidence>
<proteinExistence type="predicted"/>
<feature type="compositionally biased region" description="Low complexity" evidence="1">
    <location>
        <begin position="42"/>
        <end position="56"/>
    </location>
</feature>
<dbReference type="WBParaSite" id="HNAJ_0000694601-mRNA-1">
    <property type="protein sequence ID" value="HNAJ_0000694601-mRNA-1"/>
    <property type="gene ID" value="HNAJ_0000694601"/>
</dbReference>
<sequence>MQSETQNRNEHRFSQSENDLLRFLHEADRTLSEPKVSSQDVGTSEESTTNHNNNGHVDPEVSSLQNDKIDTLEVRIARALKEIEKMASEFKALVNPFPTSNAQSGREADVSASFRQLPTSILSSRFVNRDSSFDVSRMNNITSYSYGALRGANDTKSLILNSNFNSGKIFAFHIKASEEPISICMQMLIYLVVCTMFP</sequence>
<organism evidence="4">
    <name type="scientific">Rodentolepis nana</name>
    <name type="common">Dwarf tapeworm</name>
    <name type="synonym">Hymenolepis nana</name>
    <dbReference type="NCBI Taxonomy" id="102285"/>
    <lineage>
        <taxon>Eukaryota</taxon>
        <taxon>Metazoa</taxon>
        <taxon>Spiralia</taxon>
        <taxon>Lophotrochozoa</taxon>
        <taxon>Platyhelminthes</taxon>
        <taxon>Cestoda</taxon>
        <taxon>Eucestoda</taxon>
        <taxon>Cyclophyllidea</taxon>
        <taxon>Hymenolepididae</taxon>
        <taxon>Rodentolepis</taxon>
    </lineage>
</organism>
<dbReference type="Proteomes" id="UP000278807">
    <property type="component" value="Unassembled WGS sequence"/>
</dbReference>